<dbReference type="Gene3D" id="3.30.420.10">
    <property type="entry name" value="Ribonuclease H-like superfamily/Ribonuclease H"/>
    <property type="match status" value="1"/>
</dbReference>
<dbReference type="GO" id="GO:0004523">
    <property type="term" value="F:RNA-DNA hybrid ribonuclease activity"/>
    <property type="evidence" value="ECO:0007669"/>
    <property type="project" value="InterPro"/>
</dbReference>
<evidence type="ECO:0000313" key="3">
    <source>
        <dbReference type="EMBL" id="PVH94439.1"/>
    </source>
</evidence>
<dbReference type="OrthoDB" id="3754258at2759"/>
<proteinExistence type="predicted"/>
<dbReference type="InterPro" id="IPR012337">
    <property type="entry name" value="RNaseH-like_sf"/>
</dbReference>
<feature type="non-terminal residue" evidence="3">
    <location>
        <position position="1"/>
    </location>
</feature>
<keyword evidence="4" id="KW-1185">Reference proteome</keyword>
<evidence type="ECO:0000313" key="4">
    <source>
        <dbReference type="Proteomes" id="UP000244855"/>
    </source>
</evidence>
<feature type="region of interest" description="Disordered" evidence="1">
    <location>
        <begin position="1"/>
        <end position="32"/>
    </location>
</feature>
<dbReference type="EMBL" id="KZ805535">
    <property type="protein sequence ID" value="PVH94439.1"/>
    <property type="molecule type" value="Genomic_DNA"/>
</dbReference>
<dbReference type="InterPro" id="IPR002156">
    <property type="entry name" value="RNaseH_domain"/>
</dbReference>
<organism evidence="3 4">
    <name type="scientific">Periconia macrospinosa</name>
    <dbReference type="NCBI Taxonomy" id="97972"/>
    <lineage>
        <taxon>Eukaryota</taxon>
        <taxon>Fungi</taxon>
        <taxon>Dikarya</taxon>
        <taxon>Ascomycota</taxon>
        <taxon>Pezizomycotina</taxon>
        <taxon>Dothideomycetes</taxon>
        <taxon>Pleosporomycetidae</taxon>
        <taxon>Pleosporales</taxon>
        <taxon>Massarineae</taxon>
        <taxon>Periconiaceae</taxon>
        <taxon>Periconia</taxon>
    </lineage>
</organism>
<dbReference type="Proteomes" id="UP000244855">
    <property type="component" value="Unassembled WGS sequence"/>
</dbReference>
<dbReference type="SUPFAM" id="SSF53098">
    <property type="entry name" value="Ribonuclease H-like"/>
    <property type="match status" value="1"/>
</dbReference>
<dbReference type="GO" id="GO:0003676">
    <property type="term" value="F:nucleic acid binding"/>
    <property type="evidence" value="ECO:0007669"/>
    <property type="project" value="InterPro"/>
</dbReference>
<dbReference type="InterPro" id="IPR036397">
    <property type="entry name" value="RNaseH_sf"/>
</dbReference>
<feature type="non-terminal residue" evidence="3">
    <location>
        <position position="124"/>
    </location>
</feature>
<feature type="domain" description="RNase H type-1" evidence="2">
    <location>
        <begin position="1"/>
        <end position="22"/>
    </location>
</feature>
<dbReference type="PROSITE" id="PS50879">
    <property type="entry name" value="RNASE_H_1"/>
    <property type="match status" value="1"/>
</dbReference>
<name>A0A2V1DB81_9PLEO</name>
<evidence type="ECO:0000256" key="1">
    <source>
        <dbReference type="SAM" id="MobiDB-lite"/>
    </source>
</evidence>
<feature type="compositionally biased region" description="Basic and acidic residues" evidence="1">
    <location>
        <begin position="12"/>
        <end position="32"/>
    </location>
</feature>
<evidence type="ECO:0000259" key="2">
    <source>
        <dbReference type="PROSITE" id="PS50879"/>
    </source>
</evidence>
<dbReference type="AlphaFoldDB" id="A0A2V1DB81"/>
<protein>
    <recommendedName>
        <fullName evidence="2">RNase H type-1 domain-containing protein</fullName>
    </recommendedName>
</protein>
<accession>A0A2V1DB81</accession>
<sequence length="124" mass="13546">IPGHAGIEGNNEADKLAKAATRKESEEPPRRDGVPWHLLRLAMEKANIAGGFSSHKAAETGRFTRKIDAAFHLDKSADLYRQLSSAEAAILTQLRTGKTFLKEYLHKIKASDTALCECGSIESI</sequence>
<reference evidence="3 4" key="1">
    <citation type="journal article" date="2018" name="Sci. Rep.">
        <title>Comparative genomics provides insights into the lifestyle and reveals functional heterogeneity of dark septate endophytic fungi.</title>
        <authorList>
            <person name="Knapp D.G."/>
            <person name="Nemeth J.B."/>
            <person name="Barry K."/>
            <person name="Hainaut M."/>
            <person name="Henrissat B."/>
            <person name="Johnson J."/>
            <person name="Kuo A."/>
            <person name="Lim J.H.P."/>
            <person name="Lipzen A."/>
            <person name="Nolan M."/>
            <person name="Ohm R.A."/>
            <person name="Tamas L."/>
            <person name="Grigoriev I.V."/>
            <person name="Spatafora J.W."/>
            <person name="Nagy L.G."/>
            <person name="Kovacs G.M."/>
        </authorList>
    </citation>
    <scope>NUCLEOTIDE SEQUENCE [LARGE SCALE GENOMIC DNA]</scope>
    <source>
        <strain evidence="3 4">DSE2036</strain>
    </source>
</reference>
<gene>
    <name evidence="3" type="ORF">DM02DRAFT_469356</name>
</gene>
<dbReference type="STRING" id="97972.A0A2V1DB81"/>